<dbReference type="SUPFAM" id="SSF53335">
    <property type="entry name" value="S-adenosyl-L-methionine-dependent methyltransferases"/>
    <property type="match status" value="1"/>
</dbReference>
<evidence type="ECO:0000313" key="3">
    <source>
        <dbReference type="Proteomes" id="UP000239685"/>
    </source>
</evidence>
<dbReference type="InterPro" id="IPR050508">
    <property type="entry name" value="Methyltransf_Superfamily"/>
</dbReference>
<dbReference type="Pfam" id="PF13649">
    <property type="entry name" value="Methyltransf_25"/>
    <property type="match status" value="1"/>
</dbReference>
<keyword evidence="2" id="KW-0489">Methyltransferase</keyword>
<name>A0A855NFE6_CAMHY</name>
<dbReference type="PANTHER" id="PTHR42912">
    <property type="entry name" value="METHYLTRANSFERASE"/>
    <property type="match status" value="1"/>
</dbReference>
<sequence>MMQNQNEWCELHKDKRHQPKYPSDDVVTFVFKNFSRGGTILDLGCGAGRHVKFLSEVGYDAYGCDYSQNGIIATKSLLEENSLNAKLDVASVSDLPYSDNFFDGLICYGVLYYNTKEIIQKAANEIHRVLKPGSKAYVVVRNLDDYRYKDSIKESVYQVTINESDQSRSAFKENGMPMYFFDKDEVKRIFSKFKNIEINRILRSHENDSFADDDYAITLTK</sequence>
<organism evidence="2 3">
    <name type="scientific">Campylobacter hyointestinalis subsp. hyointestinalis</name>
    <dbReference type="NCBI Taxonomy" id="91352"/>
    <lineage>
        <taxon>Bacteria</taxon>
        <taxon>Pseudomonadati</taxon>
        <taxon>Campylobacterota</taxon>
        <taxon>Epsilonproteobacteria</taxon>
        <taxon>Campylobacterales</taxon>
        <taxon>Campylobacteraceae</taxon>
        <taxon>Campylobacter</taxon>
    </lineage>
</organism>
<dbReference type="EMBL" id="NIQP01000002">
    <property type="protein sequence ID" value="PPB72489.1"/>
    <property type="molecule type" value="Genomic_DNA"/>
</dbReference>
<feature type="domain" description="Methyltransferase" evidence="1">
    <location>
        <begin position="40"/>
        <end position="133"/>
    </location>
</feature>
<evidence type="ECO:0000313" key="2">
    <source>
        <dbReference type="EMBL" id="PPB72489.1"/>
    </source>
</evidence>
<dbReference type="InterPro" id="IPR041698">
    <property type="entry name" value="Methyltransf_25"/>
</dbReference>
<evidence type="ECO:0000259" key="1">
    <source>
        <dbReference type="Pfam" id="PF13649"/>
    </source>
</evidence>
<keyword evidence="2" id="KW-0808">Transferase</keyword>
<dbReference type="Gene3D" id="3.40.50.150">
    <property type="entry name" value="Vaccinia Virus protein VP39"/>
    <property type="match status" value="1"/>
</dbReference>
<proteinExistence type="predicted"/>
<dbReference type="CDD" id="cd02440">
    <property type="entry name" value="AdoMet_MTases"/>
    <property type="match status" value="1"/>
</dbReference>
<dbReference type="AlphaFoldDB" id="A0A855NFE6"/>
<dbReference type="GO" id="GO:0008168">
    <property type="term" value="F:methyltransferase activity"/>
    <property type="evidence" value="ECO:0007669"/>
    <property type="project" value="UniProtKB-KW"/>
</dbReference>
<accession>A0A855NFE6</accession>
<protein>
    <submittedName>
        <fullName evidence="2">Methyltransferase type 11</fullName>
    </submittedName>
</protein>
<dbReference type="GO" id="GO:0032259">
    <property type="term" value="P:methylation"/>
    <property type="evidence" value="ECO:0007669"/>
    <property type="project" value="UniProtKB-KW"/>
</dbReference>
<gene>
    <name evidence="2" type="ORF">CDQ78_02715</name>
</gene>
<dbReference type="Proteomes" id="UP000239685">
    <property type="component" value="Unassembled WGS sequence"/>
</dbReference>
<comment type="caution">
    <text evidence="2">The sequence shown here is derived from an EMBL/GenBank/DDBJ whole genome shotgun (WGS) entry which is preliminary data.</text>
</comment>
<dbReference type="InterPro" id="IPR029063">
    <property type="entry name" value="SAM-dependent_MTases_sf"/>
</dbReference>
<reference evidence="2 3" key="1">
    <citation type="submission" date="2017-06" db="EMBL/GenBank/DDBJ databases">
        <title>Updating the genomic taxonomy and epidemiology of Campylobacter hyointestinalis; discovery in New Zealand farmed ruminants.</title>
        <authorList>
            <person name="Wilkinson D.A."/>
            <person name="Fayaz A."/>
            <person name="Biggs P.J."/>
            <person name="Midwinter A.C."/>
        </authorList>
    </citation>
    <scope>NUCLEOTIDE SEQUENCE [LARGE SCALE GENOMIC DNA]</scope>
    <source>
        <strain evidence="2 3">S1614a</strain>
    </source>
</reference>